<comment type="caution">
    <text evidence="3">The sequence shown here is derived from an EMBL/GenBank/DDBJ whole genome shotgun (WGS) entry which is preliminary data.</text>
</comment>
<keyword evidence="3" id="KW-0645">Protease</keyword>
<feature type="region of interest" description="Disordered" evidence="1">
    <location>
        <begin position="81"/>
        <end position="105"/>
    </location>
</feature>
<dbReference type="GO" id="GO:0004180">
    <property type="term" value="F:carboxypeptidase activity"/>
    <property type="evidence" value="ECO:0007669"/>
    <property type="project" value="UniProtKB-KW"/>
</dbReference>
<evidence type="ECO:0000313" key="3">
    <source>
        <dbReference type="EMBL" id="MBD3942164.1"/>
    </source>
</evidence>
<feature type="compositionally biased region" description="Low complexity" evidence="1">
    <location>
        <begin position="81"/>
        <end position="97"/>
    </location>
</feature>
<protein>
    <submittedName>
        <fullName evidence="3">D-alanyl-D-alanine carboxypeptidase</fullName>
    </submittedName>
</protein>
<proteinExistence type="predicted"/>
<sequence>MTPDDAPAPSRRERRVRTGEVMTAPEGALTAPSAGAAASAPRTTSTVPVDTAAVPTSIATAPLGEATASSALPMFAPPAATTDAAPGAASPVPAATPDAAEDGLAGETVPLDDLDLGPVDTDALLVTAPDAASAPVAPLPSDGTALSWVDPATVGRVGAPGDLAAAATPYIAVETDLLADAPRRSPLRAGVIVPTLAIAGVLAAYAGTTLLWPLNAVEPTITPIQAQPVAAPAAVPAWPAEGSAAEAVEGIGTLASTPDADAIASITKVVTALVVLDELPLAVGEQGPSYRFTSADSSAYWQYLRNGESALDVPVGGSLSEYQMLQGMLIGSAGNYADRLAQDLFPSDAVYASAANKWLTDHGVPGITLYEPTGIDKRNRASAESLIPLAQKALENPVIAEIVAQKSVVLPGAGTVENTNELLADPGVVGIKTGTLDAWNLLSAKDVTIGDTTVRLYASVLGQPDDDARLAASRAIYAQLEQELQLRPSVAAGTVAGIVETRWGDKVDVVSSGDASVILWNGGVGTATTTFDLGDARAEGDTVGRLQVTGSLDDTTVDLTLAADVSDPSPWWRLTHPLDLFGLND</sequence>
<dbReference type="Proteomes" id="UP000598426">
    <property type="component" value="Unassembled WGS sequence"/>
</dbReference>
<dbReference type="SUPFAM" id="SSF56601">
    <property type="entry name" value="beta-lactamase/transpeptidase-like"/>
    <property type="match status" value="1"/>
</dbReference>
<organism evidence="3 4">
    <name type="scientific">Microbacterium helvum</name>
    <dbReference type="NCBI Taxonomy" id="2773713"/>
    <lineage>
        <taxon>Bacteria</taxon>
        <taxon>Bacillati</taxon>
        <taxon>Actinomycetota</taxon>
        <taxon>Actinomycetes</taxon>
        <taxon>Micrococcales</taxon>
        <taxon>Microbacteriaceae</taxon>
        <taxon>Microbacterium</taxon>
    </lineage>
</organism>
<keyword evidence="4" id="KW-1185">Reference proteome</keyword>
<evidence type="ECO:0000313" key="4">
    <source>
        <dbReference type="Proteomes" id="UP000598426"/>
    </source>
</evidence>
<dbReference type="InterPro" id="IPR012338">
    <property type="entry name" value="Beta-lactam/transpept-like"/>
</dbReference>
<feature type="compositionally biased region" description="Low complexity" evidence="1">
    <location>
        <begin position="28"/>
        <end position="48"/>
    </location>
</feature>
<dbReference type="RefSeq" id="WP_191171793.1">
    <property type="nucleotide sequence ID" value="NZ_JACXZS010000006.1"/>
</dbReference>
<name>A0ABR8NPQ5_9MICO</name>
<keyword evidence="3" id="KW-0121">Carboxypeptidase</keyword>
<reference evidence="3 4" key="1">
    <citation type="submission" date="2020-09" db="EMBL/GenBank/DDBJ databases">
        <title>Isolation and identification of active actinomycetes.</title>
        <authorList>
            <person name="Li X."/>
        </authorList>
    </citation>
    <scope>NUCLEOTIDE SEQUENCE [LARGE SCALE GENOMIC DNA]</scope>
    <source>
        <strain evidence="3 4">NEAU-LLC</strain>
    </source>
</reference>
<dbReference type="InterPro" id="IPR001967">
    <property type="entry name" value="Peptidase_S11_N"/>
</dbReference>
<keyword evidence="3" id="KW-0378">Hydrolase</keyword>
<evidence type="ECO:0000256" key="1">
    <source>
        <dbReference type="SAM" id="MobiDB-lite"/>
    </source>
</evidence>
<evidence type="ECO:0000259" key="2">
    <source>
        <dbReference type="Pfam" id="PF00768"/>
    </source>
</evidence>
<dbReference type="Gene3D" id="3.40.710.10">
    <property type="entry name" value="DD-peptidase/beta-lactamase superfamily"/>
    <property type="match status" value="1"/>
</dbReference>
<feature type="region of interest" description="Disordered" evidence="1">
    <location>
        <begin position="1"/>
        <end position="48"/>
    </location>
</feature>
<gene>
    <name evidence="3" type="ORF">IF188_10690</name>
</gene>
<accession>A0ABR8NPQ5</accession>
<dbReference type="EMBL" id="JACXZS010000006">
    <property type="protein sequence ID" value="MBD3942164.1"/>
    <property type="molecule type" value="Genomic_DNA"/>
</dbReference>
<feature type="domain" description="Peptidase S11 D-alanyl-D-alanine carboxypeptidase A N-terminal" evidence="2">
    <location>
        <begin position="262"/>
        <end position="437"/>
    </location>
</feature>
<dbReference type="Pfam" id="PF00768">
    <property type="entry name" value="Peptidase_S11"/>
    <property type="match status" value="1"/>
</dbReference>